<accession>A8XIB1</accession>
<feature type="region of interest" description="Disordered" evidence="1">
    <location>
        <begin position="292"/>
        <end position="339"/>
    </location>
</feature>
<evidence type="ECO:0000313" key="3">
    <source>
        <dbReference type="EMBL" id="CAP32385.1"/>
    </source>
</evidence>
<evidence type="ECO:0000313" key="4">
    <source>
        <dbReference type="Proteomes" id="UP000008549"/>
    </source>
</evidence>
<dbReference type="PANTHER" id="PTHR34005">
    <property type="entry name" value="PROTEIN CBG15054-RELATED"/>
    <property type="match status" value="1"/>
</dbReference>
<keyword evidence="4" id="KW-1185">Reference proteome</keyword>
<keyword evidence="2" id="KW-1133">Transmembrane helix</keyword>
<dbReference type="EMBL" id="HE601170">
    <property type="protein sequence ID" value="CAP32385.1"/>
    <property type="molecule type" value="Genomic_DNA"/>
</dbReference>
<evidence type="ECO:0000256" key="1">
    <source>
        <dbReference type="SAM" id="MobiDB-lite"/>
    </source>
</evidence>
<gene>
    <name evidence="3 5" type="ORF">CBG13611</name>
    <name evidence="3" type="ORF">CBG_13611</name>
</gene>
<organism evidence="3 4">
    <name type="scientific">Caenorhabditis briggsae</name>
    <dbReference type="NCBI Taxonomy" id="6238"/>
    <lineage>
        <taxon>Eukaryota</taxon>
        <taxon>Metazoa</taxon>
        <taxon>Ecdysozoa</taxon>
        <taxon>Nematoda</taxon>
        <taxon>Chromadorea</taxon>
        <taxon>Rhabditida</taxon>
        <taxon>Rhabditina</taxon>
        <taxon>Rhabditomorpha</taxon>
        <taxon>Rhabditoidea</taxon>
        <taxon>Rhabditidae</taxon>
        <taxon>Peloderinae</taxon>
        <taxon>Caenorhabditis</taxon>
    </lineage>
</organism>
<dbReference type="InParanoid" id="A8XIB1"/>
<feature type="compositionally biased region" description="Low complexity" evidence="1">
    <location>
        <begin position="292"/>
        <end position="308"/>
    </location>
</feature>
<dbReference type="AlphaFoldDB" id="A8XIB1"/>
<dbReference type="WormBase" id="CBG13611">
    <property type="protein sequence ID" value="CBP38253"/>
    <property type="gene ID" value="WBGene00034355"/>
</dbReference>
<dbReference type="GeneID" id="8582473"/>
<reference evidence="3 4" key="1">
    <citation type="journal article" date="2003" name="PLoS Biol.">
        <title>The genome sequence of Caenorhabditis briggsae: a platform for comparative genomics.</title>
        <authorList>
            <person name="Stein L.D."/>
            <person name="Bao Z."/>
            <person name="Blasiar D."/>
            <person name="Blumenthal T."/>
            <person name="Brent M.R."/>
            <person name="Chen N."/>
            <person name="Chinwalla A."/>
            <person name="Clarke L."/>
            <person name="Clee C."/>
            <person name="Coghlan A."/>
            <person name="Coulson A."/>
            <person name="D'Eustachio P."/>
            <person name="Fitch D.H."/>
            <person name="Fulton L.A."/>
            <person name="Fulton R.E."/>
            <person name="Griffiths-Jones S."/>
            <person name="Harris T.W."/>
            <person name="Hillier L.W."/>
            <person name="Kamath R."/>
            <person name="Kuwabara P.E."/>
            <person name="Mardis E.R."/>
            <person name="Marra M.A."/>
            <person name="Miner T.L."/>
            <person name="Minx P."/>
            <person name="Mullikin J.C."/>
            <person name="Plumb R.W."/>
            <person name="Rogers J."/>
            <person name="Schein J.E."/>
            <person name="Sohrmann M."/>
            <person name="Spieth J."/>
            <person name="Stajich J.E."/>
            <person name="Wei C."/>
            <person name="Willey D."/>
            <person name="Wilson R.K."/>
            <person name="Durbin R."/>
            <person name="Waterston R.H."/>
        </authorList>
    </citation>
    <scope>NUCLEOTIDE SEQUENCE [LARGE SCALE GENOMIC DNA]</scope>
    <source>
        <strain evidence="3 4">AF16</strain>
    </source>
</reference>
<evidence type="ECO:0000313" key="5">
    <source>
        <dbReference type="WormBase" id="CBG13611"/>
    </source>
</evidence>
<dbReference type="PANTHER" id="PTHR34005:SF1">
    <property type="entry name" value="PROTEIN CBG15054"/>
    <property type="match status" value="1"/>
</dbReference>
<dbReference type="Pfam" id="PF03761">
    <property type="entry name" value="DUF316"/>
    <property type="match status" value="1"/>
</dbReference>
<feature type="transmembrane region" description="Helical" evidence="2">
    <location>
        <begin position="393"/>
        <end position="417"/>
    </location>
</feature>
<dbReference type="Proteomes" id="UP000008549">
    <property type="component" value="Unassembled WGS sequence"/>
</dbReference>
<keyword evidence="2" id="KW-0472">Membrane</keyword>
<dbReference type="InterPro" id="IPR005514">
    <property type="entry name" value="DUF316"/>
</dbReference>
<name>A8XIB1_CAEBR</name>
<proteinExistence type="predicted"/>
<reference evidence="3 4" key="2">
    <citation type="journal article" date="2011" name="PLoS Genet.">
        <title>Caenorhabditis briggsae recombinant inbred line genotypes reveal inter-strain incompatibility and the evolution of recombination.</title>
        <authorList>
            <person name="Ross J.A."/>
            <person name="Koboldt D.C."/>
            <person name="Staisch J.E."/>
            <person name="Chamberlin H.M."/>
            <person name="Gupta B.P."/>
            <person name="Miller R.D."/>
            <person name="Baird S.E."/>
            <person name="Haag E.S."/>
        </authorList>
    </citation>
    <scope>NUCLEOTIDE SEQUENCE [LARGE SCALE GENOMIC DNA]</scope>
    <source>
        <strain evidence="3 4">AF16</strain>
    </source>
</reference>
<evidence type="ECO:0000256" key="2">
    <source>
        <dbReference type="SAM" id="Phobius"/>
    </source>
</evidence>
<protein>
    <submittedName>
        <fullName evidence="3">Protein CBG13611</fullName>
    </submittedName>
</protein>
<feature type="compositionally biased region" description="Low complexity" evidence="1">
    <location>
        <begin position="319"/>
        <end position="335"/>
    </location>
</feature>
<keyword evidence="2" id="KW-0812">Transmembrane</keyword>
<dbReference type="HOGENOM" id="CLU_440222_0_0_1"/>
<dbReference type="KEGG" id="cbr:CBG_13611"/>
<sequence>MFWNRNHFIRFHQIILIGIFSILIGSSEPFRKLSPDENQSRLKSCGNFKLPQHSQDANGVIITKEPYELNNVVTFTACTIQQAFATATAISSRHILTSSHVFIDGRRKWRWTGQSVQCSAGSADLDVPSEVLKSIDRLPLTRATIFDVCDPTNKDFKYGTDISRSLMLAETNGTFNDYFCLASEVTSVHKDELLDSYGLAWNKGTYELYHRKLKFVGYGQAPHSMFTEGYISKDEFASALVKEKDGKNMLLGIGSANNQKSVRFDGHFFKIVDFKDTICSLAGICDPKTTTTTTTTTTTPIPTTPTSTNSVITIPMNNPPTATTSQPPSTPSTSSDTGKRELPAFVMPFFPGSSIFEKLPKLLYFRMNDPLELHFLNYSIIHTNRRPPSFKALGVFFGTLTVYLIGAFIISGLANYISQWWTSKRVGKVTRTPWIPKNLCEYNITSNGTIPEARIYCGTPKGYNLCNRKIIHLIKIIYNLRTLNNYPIPKNTQLISIKMKGFEHGEGPYEFIPILGYFQGRHGSIPFKGPSPGSFFTYQMFGENRVQVTSYVEDGVSYVAGFCIYIEKQSLWEGIGRGVRGGGERGIRRERWILDLLKITKTPLYRVLHKFELLAKIYKIE</sequence>
<dbReference type="CTD" id="8582473"/>
<dbReference type="RefSeq" id="XP_002640478.1">
    <property type="nucleotide sequence ID" value="XM_002640432.1"/>
</dbReference>